<comment type="caution">
    <text evidence="1">The sequence shown here is derived from an EMBL/GenBank/DDBJ whole genome shotgun (WGS) entry which is preliminary data.</text>
</comment>
<sequence length="136" mass="13945">MHQGQAPQSGLFVACVRPYNPSHSHPDRVPMRVRLLTLLLLCLALSGRGLPLAYATATKPVVCSAAGPVPSGNATDCHDAPCCMPAALTATLPTVPFDPLHAVEVAVVSLVDCGGDAPACRARGPPAVSSSRATLQ</sequence>
<evidence type="ECO:0008006" key="3">
    <source>
        <dbReference type="Google" id="ProtNLM"/>
    </source>
</evidence>
<accession>A0ABQ3H5R4</accession>
<name>A0ABQ3H5R4_9NEIS</name>
<organism evidence="1 2">
    <name type="scientific">Jeongeupia chitinilytica</name>
    <dbReference type="NCBI Taxonomy" id="1041641"/>
    <lineage>
        <taxon>Bacteria</taxon>
        <taxon>Pseudomonadati</taxon>
        <taxon>Pseudomonadota</taxon>
        <taxon>Betaproteobacteria</taxon>
        <taxon>Neisseriales</taxon>
        <taxon>Chitinibacteraceae</taxon>
        <taxon>Jeongeupia</taxon>
    </lineage>
</organism>
<dbReference type="Proteomes" id="UP000604737">
    <property type="component" value="Unassembled WGS sequence"/>
</dbReference>
<evidence type="ECO:0000313" key="2">
    <source>
        <dbReference type="Proteomes" id="UP000604737"/>
    </source>
</evidence>
<keyword evidence="2" id="KW-1185">Reference proteome</keyword>
<dbReference type="EMBL" id="BMYO01000011">
    <property type="protein sequence ID" value="GHD68910.1"/>
    <property type="molecule type" value="Genomic_DNA"/>
</dbReference>
<reference evidence="2" key="1">
    <citation type="journal article" date="2019" name="Int. J. Syst. Evol. Microbiol.">
        <title>The Global Catalogue of Microorganisms (GCM) 10K type strain sequencing project: providing services to taxonomists for standard genome sequencing and annotation.</title>
        <authorList>
            <consortium name="The Broad Institute Genomics Platform"/>
            <consortium name="The Broad Institute Genome Sequencing Center for Infectious Disease"/>
            <person name="Wu L."/>
            <person name="Ma J."/>
        </authorList>
    </citation>
    <scope>NUCLEOTIDE SEQUENCE [LARGE SCALE GENOMIC DNA]</scope>
    <source>
        <strain evidence="2">KCTC 23701</strain>
    </source>
</reference>
<proteinExistence type="predicted"/>
<protein>
    <recommendedName>
        <fullName evidence="3">Hydrophobin</fullName>
    </recommendedName>
</protein>
<gene>
    <name evidence="1" type="ORF">GCM10007350_34830</name>
</gene>
<evidence type="ECO:0000313" key="1">
    <source>
        <dbReference type="EMBL" id="GHD68910.1"/>
    </source>
</evidence>
<dbReference type="RefSeq" id="WP_189462236.1">
    <property type="nucleotide sequence ID" value="NZ_BMYO01000011.1"/>
</dbReference>